<feature type="domain" description="Response regulatory" evidence="10">
    <location>
        <begin position="3"/>
        <end position="121"/>
    </location>
</feature>
<dbReference type="CDD" id="cd17536">
    <property type="entry name" value="REC_YesN-like"/>
    <property type="match status" value="1"/>
</dbReference>
<evidence type="ECO:0000256" key="8">
    <source>
        <dbReference type="PROSITE-ProRule" id="PRU00169"/>
    </source>
</evidence>
<dbReference type="PROSITE" id="PS01124">
    <property type="entry name" value="HTH_ARAC_FAMILY_2"/>
    <property type="match status" value="1"/>
</dbReference>
<dbReference type="InterPro" id="IPR018060">
    <property type="entry name" value="HTH_AraC"/>
</dbReference>
<evidence type="ECO:0000256" key="3">
    <source>
        <dbReference type="ARBA" id="ARBA00022553"/>
    </source>
</evidence>
<dbReference type="Pfam" id="PF12833">
    <property type="entry name" value="HTH_18"/>
    <property type="match status" value="1"/>
</dbReference>
<dbReference type="RefSeq" id="WP_161746831.1">
    <property type="nucleotide sequence ID" value="NZ_JAAAMV010000031.1"/>
</dbReference>
<evidence type="ECO:0000259" key="9">
    <source>
        <dbReference type="PROSITE" id="PS01124"/>
    </source>
</evidence>
<organism evidence="11 12">
    <name type="scientific">Paenibacillus glycinis</name>
    <dbReference type="NCBI Taxonomy" id="2697035"/>
    <lineage>
        <taxon>Bacteria</taxon>
        <taxon>Bacillati</taxon>
        <taxon>Bacillota</taxon>
        <taxon>Bacilli</taxon>
        <taxon>Bacillales</taxon>
        <taxon>Paenibacillaceae</taxon>
        <taxon>Paenibacillus</taxon>
    </lineage>
</organism>
<protein>
    <submittedName>
        <fullName evidence="11">Response regulator</fullName>
    </submittedName>
</protein>
<comment type="caution">
    <text evidence="11">The sequence shown here is derived from an EMBL/GenBank/DDBJ whole genome shotgun (WGS) entry which is preliminary data.</text>
</comment>
<feature type="domain" description="HTH araC/xylS-type" evidence="9">
    <location>
        <begin position="413"/>
        <end position="511"/>
    </location>
</feature>
<dbReference type="InterPro" id="IPR009057">
    <property type="entry name" value="Homeodomain-like_sf"/>
</dbReference>
<evidence type="ECO:0000256" key="7">
    <source>
        <dbReference type="ARBA" id="ARBA00023163"/>
    </source>
</evidence>
<dbReference type="Gene3D" id="1.10.10.60">
    <property type="entry name" value="Homeodomain-like"/>
    <property type="match status" value="2"/>
</dbReference>
<accession>A0ABW9XYV6</accession>
<keyword evidence="5" id="KW-0805">Transcription regulation</keyword>
<dbReference type="EMBL" id="JAAAMV010000031">
    <property type="protein sequence ID" value="NBD27814.1"/>
    <property type="molecule type" value="Genomic_DNA"/>
</dbReference>
<dbReference type="PANTHER" id="PTHR42713:SF3">
    <property type="entry name" value="TRANSCRIPTIONAL REGULATORY PROTEIN HPTR"/>
    <property type="match status" value="1"/>
</dbReference>
<evidence type="ECO:0000313" key="11">
    <source>
        <dbReference type="EMBL" id="NBD27814.1"/>
    </source>
</evidence>
<dbReference type="SUPFAM" id="SSF52172">
    <property type="entry name" value="CheY-like"/>
    <property type="match status" value="1"/>
</dbReference>
<keyword evidence="6" id="KW-0238">DNA-binding</keyword>
<keyword evidence="4" id="KW-0902">Two-component regulatory system</keyword>
<name>A0ABW9XYV6_9BACL</name>
<dbReference type="SMART" id="SM00448">
    <property type="entry name" value="REC"/>
    <property type="match status" value="1"/>
</dbReference>
<dbReference type="InterPro" id="IPR051552">
    <property type="entry name" value="HptR"/>
</dbReference>
<dbReference type="Gene3D" id="3.40.50.2300">
    <property type="match status" value="1"/>
</dbReference>
<evidence type="ECO:0000313" key="12">
    <source>
        <dbReference type="Proteomes" id="UP000665561"/>
    </source>
</evidence>
<comment type="subcellular location">
    <subcellularLocation>
        <location evidence="1">Cytoplasm</location>
    </subcellularLocation>
</comment>
<dbReference type="InterPro" id="IPR011006">
    <property type="entry name" value="CheY-like_superfamily"/>
</dbReference>
<dbReference type="SMART" id="SM00342">
    <property type="entry name" value="HTH_ARAC"/>
    <property type="match status" value="1"/>
</dbReference>
<keyword evidence="3 8" id="KW-0597">Phosphoprotein</keyword>
<gene>
    <name evidence="11" type="ORF">GT019_28435</name>
</gene>
<proteinExistence type="predicted"/>
<evidence type="ECO:0000256" key="5">
    <source>
        <dbReference type="ARBA" id="ARBA00023015"/>
    </source>
</evidence>
<dbReference type="SUPFAM" id="SSF46689">
    <property type="entry name" value="Homeodomain-like"/>
    <property type="match status" value="1"/>
</dbReference>
<dbReference type="Pfam" id="PF00072">
    <property type="entry name" value="Response_reg"/>
    <property type="match status" value="1"/>
</dbReference>
<dbReference type="PANTHER" id="PTHR42713">
    <property type="entry name" value="HISTIDINE KINASE-RELATED"/>
    <property type="match status" value="1"/>
</dbReference>
<evidence type="ECO:0000256" key="2">
    <source>
        <dbReference type="ARBA" id="ARBA00022490"/>
    </source>
</evidence>
<reference evidence="11 12" key="1">
    <citation type="submission" date="2020-01" db="EMBL/GenBank/DDBJ databases">
        <title>Paenibacillus soybeanensis sp. nov. isolated from the nodules of soybean (Glycine max(L.) Merr).</title>
        <authorList>
            <person name="Wang H."/>
        </authorList>
    </citation>
    <scope>NUCLEOTIDE SEQUENCE [LARGE SCALE GENOMIC DNA]</scope>
    <source>
        <strain evidence="11 12">T1</strain>
    </source>
</reference>
<evidence type="ECO:0000259" key="10">
    <source>
        <dbReference type="PROSITE" id="PS50110"/>
    </source>
</evidence>
<dbReference type="PROSITE" id="PS50110">
    <property type="entry name" value="RESPONSE_REGULATORY"/>
    <property type="match status" value="1"/>
</dbReference>
<feature type="modified residue" description="4-aspartylphosphate" evidence="8">
    <location>
        <position position="55"/>
    </location>
</feature>
<keyword evidence="2" id="KW-0963">Cytoplasm</keyword>
<dbReference type="Proteomes" id="UP000665561">
    <property type="component" value="Unassembled WGS sequence"/>
</dbReference>
<dbReference type="InterPro" id="IPR001789">
    <property type="entry name" value="Sig_transdc_resp-reg_receiver"/>
</dbReference>
<keyword evidence="12" id="KW-1185">Reference proteome</keyword>
<sequence>MYKVLLVDDEPFAIQGLQLMVDWEKRGFRVAAVCDNGEEALRHIRSDPPDLVVTDIRMPVLDGLQLIEETRRSGNRTTLFVIASGYDDFDYARRAIRLGVSHFLTKPVMGEEADEVLVRLQGELRGRERDRMIRDSADRYEIGQALSALLAGGDVTEGQPAMQAISRLSGRAREWTYLGVETDAETAGPAREAAQRFAAERSCCYVVDGGRESFGLVFGSDCGGRDEDGIREVAARLLEAMRAGTNGRIGLAVGCAADGLRGIAESYGSAAEAGRFLFFGGGAIVHYADVRDLRLSFDPEALGAADAIVDAMESGDPSSVAAAVRAAFRAFESRMVLPELVALFSTRVLMRGLAVYQELGGDPDGLLTGAELCGSGRKGRQLREIERELSGFCLKCQAAVDALHGKRTGGTPSKVAEYLRQHFRETLTIKEIAERFYIHPVYLGQAFSRKYGKGLLDFVHDLRIDEAKRLLGETDAAAGAVAEAVGYRGYQHFLKQFEKRLGMKPADYRLACVGRIRTNGEAGT</sequence>
<evidence type="ECO:0000256" key="6">
    <source>
        <dbReference type="ARBA" id="ARBA00023125"/>
    </source>
</evidence>
<evidence type="ECO:0000256" key="4">
    <source>
        <dbReference type="ARBA" id="ARBA00023012"/>
    </source>
</evidence>
<evidence type="ECO:0000256" key="1">
    <source>
        <dbReference type="ARBA" id="ARBA00004496"/>
    </source>
</evidence>
<keyword evidence="7" id="KW-0804">Transcription</keyword>